<gene>
    <name evidence="5" type="ORF">MEDL_41506</name>
</gene>
<dbReference type="SMART" id="SM00266">
    <property type="entry name" value="CAD"/>
    <property type="match status" value="1"/>
</dbReference>
<dbReference type="Proteomes" id="UP000683360">
    <property type="component" value="Unassembled WGS sequence"/>
</dbReference>
<feature type="domain" description="CIDE-N" evidence="4">
    <location>
        <begin position="130"/>
        <end position="207"/>
    </location>
</feature>
<dbReference type="Gene3D" id="3.10.20.10">
    <property type="match status" value="1"/>
</dbReference>
<accession>A0A8S3T3T3</accession>
<comment type="caution">
    <text evidence="5">The sequence shown here is derived from an EMBL/GenBank/DDBJ whole genome shotgun (WGS) entry which is preliminary data.</text>
</comment>
<keyword evidence="3" id="KW-0472">Membrane</keyword>
<dbReference type="PANTHER" id="PTHR12306">
    <property type="entry name" value="CELL DEATH ACTIVATOR CIDE"/>
    <property type="match status" value="1"/>
</dbReference>
<proteinExistence type="predicted"/>
<dbReference type="Pfam" id="PF02017">
    <property type="entry name" value="CIDE-N"/>
    <property type="match status" value="1"/>
</dbReference>
<keyword evidence="1 2" id="KW-0053">Apoptosis</keyword>
<dbReference type="GO" id="GO:0006915">
    <property type="term" value="P:apoptotic process"/>
    <property type="evidence" value="ECO:0007669"/>
    <property type="project" value="UniProtKB-UniRule"/>
</dbReference>
<evidence type="ECO:0000313" key="6">
    <source>
        <dbReference type="Proteomes" id="UP000683360"/>
    </source>
</evidence>
<keyword evidence="6" id="KW-1185">Reference proteome</keyword>
<evidence type="ECO:0000256" key="3">
    <source>
        <dbReference type="SAM" id="Phobius"/>
    </source>
</evidence>
<dbReference type="OrthoDB" id="8806090at2759"/>
<dbReference type="InterPro" id="IPR003508">
    <property type="entry name" value="CIDE-N_dom"/>
</dbReference>
<reference evidence="5" key="1">
    <citation type="submission" date="2021-03" db="EMBL/GenBank/DDBJ databases">
        <authorList>
            <person name="Bekaert M."/>
        </authorList>
    </citation>
    <scope>NUCLEOTIDE SEQUENCE</scope>
</reference>
<dbReference type="SUPFAM" id="SSF54277">
    <property type="entry name" value="CAD &amp; PB1 domains"/>
    <property type="match status" value="1"/>
</dbReference>
<sequence>MKADLEVWLDFLKQYNGVTVITDNGLFGGPSHLIYQELHTTDKIQGYRIQTKFFIIGKALEGMKRIQGGKRNDIRAPITVQLLSNMISCLDKVSRKFPPERRWMTILAIAGPTALVLVVCVIVVGKLLLKQRFYKVWTIRRTQKKIIEAADLSSLKNKASKMFNIPQDKYLKLVLEEDGSEIQTTPSMVLCQKKVLMVINRNDKWKPVSSDESEKIRLTYDVCSFDRKQRKLFLANSLKDLIDQEIVTKVWSKDLRYKKIIFASDLVDLHIKAAKALCLQPPIEISLLNDDVPIFDNQQLIHHRKDILLAVEAGDAYSVAITSDYTEIPDVLQQTPYRRNYTNDTYF</sequence>
<evidence type="ECO:0000313" key="5">
    <source>
        <dbReference type="EMBL" id="CAG2228546.1"/>
    </source>
</evidence>
<dbReference type="PANTHER" id="PTHR12306:SF15">
    <property type="entry name" value="DNAATION FACTOR-RELATED PROTEIN 1, ISOFORM B-RELATED"/>
    <property type="match status" value="1"/>
</dbReference>
<keyword evidence="3" id="KW-0812">Transmembrane</keyword>
<dbReference type="AlphaFoldDB" id="A0A8S3T3T3"/>
<name>A0A8S3T3T3_MYTED</name>
<evidence type="ECO:0000256" key="1">
    <source>
        <dbReference type="ARBA" id="ARBA00022703"/>
    </source>
</evidence>
<keyword evidence="3" id="KW-1133">Transmembrane helix</keyword>
<protein>
    <recommendedName>
        <fullName evidence="4">CIDE-N domain-containing protein</fullName>
    </recommendedName>
</protein>
<organism evidence="5 6">
    <name type="scientific">Mytilus edulis</name>
    <name type="common">Blue mussel</name>
    <dbReference type="NCBI Taxonomy" id="6550"/>
    <lineage>
        <taxon>Eukaryota</taxon>
        <taxon>Metazoa</taxon>
        <taxon>Spiralia</taxon>
        <taxon>Lophotrochozoa</taxon>
        <taxon>Mollusca</taxon>
        <taxon>Bivalvia</taxon>
        <taxon>Autobranchia</taxon>
        <taxon>Pteriomorphia</taxon>
        <taxon>Mytilida</taxon>
        <taxon>Mytiloidea</taxon>
        <taxon>Mytilidae</taxon>
        <taxon>Mytilinae</taxon>
        <taxon>Mytilus</taxon>
    </lineage>
</organism>
<dbReference type="PROSITE" id="PS51135">
    <property type="entry name" value="CIDE_N"/>
    <property type="match status" value="1"/>
</dbReference>
<dbReference type="EMBL" id="CAJPWZ010001998">
    <property type="protein sequence ID" value="CAG2228546.1"/>
    <property type="molecule type" value="Genomic_DNA"/>
</dbReference>
<dbReference type="GO" id="GO:0042981">
    <property type="term" value="P:regulation of apoptotic process"/>
    <property type="evidence" value="ECO:0007669"/>
    <property type="project" value="TreeGrafter"/>
</dbReference>
<evidence type="ECO:0000256" key="2">
    <source>
        <dbReference type="PROSITE-ProRule" id="PRU00447"/>
    </source>
</evidence>
<evidence type="ECO:0000259" key="4">
    <source>
        <dbReference type="PROSITE" id="PS51135"/>
    </source>
</evidence>
<feature type="transmembrane region" description="Helical" evidence="3">
    <location>
        <begin position="103"/>
        <end position="129"/>
    </location>
</feature>